<reference evidence="2 3" key="1">
    <citation type="submission" date="2019-10" db="EMBL/GenBank/DDBJ databases">
        <title>Rubrobacter sp nov SCSIO 52915 isolated from a deep-sea sediment in the South China Sea.</title>
        <authorList>
            <person name="Chen R.W."/>
        </authorList>
    </citation>
    <scope>NUCLEOTIDE SEQUENCE [LARGE SCALE GENOMIC DNA]</scope>
    <source>
        <strain evidence="2 3">SCSIO 52915</strain>
    </source>
</reference>
<dbReference type="Gene3D" id="1.20.5.2950">
    <property type="match status" value="1"/>
</dbReference>
<dbReference type="KEGG" id="rmar:GBA65_07515"/>
<accession>A0A6G8PW23</accession>
<dbReference type="AlphaFoldDB" id="A0A6G8PW23"/>
<name>A0A6G8PW23_9ACTN</name>
<keyword evidence="3" id="KW-1185">Reference proteome</keyword>
<dbReference type="Proteomes" id="UP000502706">
    <property type="component" value="Chromosome"/>
</dbReference>
<organism evidence="2 3">
    <name type="scientific">Rubrobacter marinus</name>
    <dbReference type="NCBI Taxonomy" id="2653852"/>
    <lineage>
        <taxon>Bacteria</taxon>
        <taxon>Bacillati</taxon>
        <taxon>Actinomycetota</taxon>
        <taxon>Rubrobacteria</taxon>
        <taxon>Rubrobacterales</taxon>
        <taxon>Rubrobacteraceae</taxon>
        <taxon>Rubrobacter</taxon>
    </lineage>
</organism>
<feature type="region of interest" description="Disordered" evidence="1">
    <location>
        <begin position="1"/>
        <end position="23"/>
    </location>
</feature>
<evidence type="ECO:0000256" key="1">
    <source>
        <dbReference type="SAM" id="MobiDB-lite"/>
    </source>
</evidence>
<sequence length="126" mass="13473">MRETDGRALNAASSNGKPPGETALESVRRLEETLEGKRELQAAVEGRLKAAREEAGRIVREAREEARRTLEERRGQALAAADEEAARVLAGAEATAEDLRALAAKDRPEAVRAVVGHVLPARGRGG</sequence>
<proteinExistence type="predicted"/>
<evidence type="ECO:0000313" key="2">
    <source>
        <dbReference type="EMBL" id="QIN78396.1"/>
    </source>
</evidence>
<dbReference type="RefSeq" id="WP_166396070.1">
    <property type="nucleotide sequence ID" value="NZ_CP045121.1"/>
</dbReference>
<evidence type="ECO:0000313" key="3">
    <source>
        <dbReference type="Proteomes" id="UP000502706"/>
    </source>
</evidence>
<dbReference type="EMBL" id="CP045121">
    <property type="protein sequence ID" value="QIN78396.1"/>
    <property type="molecule type" value="Genomic_DNA"/>
</dbReference>
<protein>
    <submittedName>
        <fullName evidence="2">Uncharacterized protein</fullName>
    </submittedName>
</protein>
<gene>
    <name evidence="2" type="ORF">GBA65_07515</name>
</gene>